<dbReference type="InterPro" id="IPR040092">
    <property type="entry name" value="TBRG1"/>
</dbReference>
<dbReference type="SMART" id="SM00541">
    <property type="entry name" value="FYRN"/>
    <property type="match status" value="1"/>
</dbReference>
<dbReference type="SMART" id="SM00542">
    <property type="entry name" value="FYRC"/>
    <property type="match status" value="1"/>
</dbReference>
<evidence type="ECO:0000256" key="3">
    <source>
        <dbReference type="SAM" id="Coils"/>
    </source>
</evidence>
<evidence type="ECO:0000256" key="4">
    <source>
        <dbReference type="SAM" id="MobiDB-lite"/>
    </source>
</evidence>
<feature type="region of interest" description="Disordered" evidence="4">
    <location>
        <begin position="52"/>
        <end position="142"/>
    </location>
</feature>
<organism evidence="5 6">
    <name type="scientific">Rhizophlyctis rosea</name>
    <dbReference type="NCBI Taxonomy" id="64517"/>
    <lineage>
        <taxon>Eukaryota</taxon>
        <taxon>Fungi</taxon>
        <taxon>Fungi incertae sedis</taxon>
        <taxon>Chytridiomycota</taxon>
        <taxon>Chytridiomycota incertae sedis</taxon>
        <taxon>Chytridiomycetes</taxon>
        <taxon>Rhizophlyctidales</taxon>
        <taxon>Rhizophlyctidaceae</taxon>
        <taxon>Rhizophlyctis</taxon>
    </lineage>
</organism>
<comment type="subcellular location">
    <subcellularLocation>
        <location evidence="1">Nucleus</location>
    </subcellularLocation>
</comment>
<dbReference type="GO" id="GO:0005634">
    <property type="term" value="C:nucleus"/>
    <property type="evidence" value="ECO:0007669"/>
    <property type="project" value="UniProtKB-SubCell"/>
</dbReference>
<dbReference type="Gene3D" id="3.30.160.360">
    <property type="match status" value="1"/>
</dbReference>
<dbReference type="GO" id="GO:0051726">
    <property type="term" value="P:regulation of cell cycle"/>
    <property type="evidence" value="ECO:0007669"/>
    <property type="project" value="TreeGrafter"/>
</dbReference>
<protein>
    <submittedName>
        <fullName evidence="5">Uncharacterized protein</fullName>
    </submittedName>
</protein>
<dbReference type="Proteomes" id="UP001212841">
    <property type="component" value="Unassembled WGS sequence"/>
</dbReference>
<dbReference type="AlphaFoldDB" id="A0AAD5S809"/>
<dbReference type="PANTHER" id="PTHR22715">
    <property type="entry name" value="TRANSFORMING GROWTH FACTOR BETA REGULATED GENE 1"/>
    <property type="match status" value="1"/>
</dbReference>
<dbReference type="InterPro" id="IPR003888">
    <property type="entry name" value="FYrich_N"/>
</dbReference>
<dbReference type="PROSITE" id="PS51543">
    <property type="entry name" value="FYRC"/>
    <property type="match status" value="1"/>
</dbReference>
<dbReference type="InterPro" id="IPR003889">
    <property type="entry name" value="FYrich_C"/>
</dbReference>
<keyword evidence="6" id="KW-1185">Reference proteome</keyword>
<dbReference type="Pfam" id="PF05964">
    <property type="entry name" value="FYRN"/>
    <property type="match status" value="1"/>
</dbReference>
<feature type="region of interest" description="Disordered" evidence="4">
    <location>
        <begin position="312"/>
        <end position="412"/>
    </location>
</feature>
<evidence type="ECO:0000256" key="2">
    <source>
        <dbReference type="ARBA" id="ARBA00023242"/>
    </source>
</evidence>
<name>A0AAD5S809_9FUNG</name>
<accession>A0AAD5S809</accession>
<feature type="compositionally biased region" description="Low complexity" evidence="4">
    <location>
        <begin position="65"/>
        <end position="79"/>
    </location>
</feature>
<reference evidence="5" key="1">
    <citation type="submission" date="2020-05" db="EMBL/GenBank/DDBJ databases">
        <title>Phylogenomic resolution of chytrid fungi.</title>
        <authorList>
            <person name="Stajich J.E."/>
            <person name="Amses K."/>
            <person name="Simmons R."/>
            <person name="Seto K."/>
            <person name="Myers J."/>
            <person name="Bonds A."/>
            <person name="Quandt C.A."/>
            <person name="Barry K."/>
            <person name="Liu P."/>
            <person name="Grigoriev I."/>
            <person name="Longcore J.E."/>
            <person name="James T.Y."/>
        </authorList>
    </citation>
    <scope>NUCLEOTIDE SEQUENCE</scope>
    <source>
        <strain evidence="5">JEL0318</strain>
    </source>
</reference>
<evidence type="ECO:0000256" key="1">
    <source>
        <dbReference type="ARBA" id="ARBA00004123"/>
    </source>
</evidence>
<dbReference type="EMBL" id="JADGJD010000911">
    <property type="protein sequence ID" value="KAJ3047720.1"/>
    <property type="molecule type" value="Genomic_DNA"/>
</dbReference>
<dbReference type="Pfam" id="PF05965">
    <property type="entry name" value="FYRC"/>
    <property type="match status" value="1"/>
</dbReference>
<feature type="coiled-coil region" evidence="3">
    <location>
        <begin position="8"/>
        <end position="42"/>
    </location>
</feature>
<gene>
    <name evidence="5" type="ORF">HK097_011278</name>
</gene>
<feature type="compositionally biased region" description="Low complexity" evidence="4">
    <location>
        <begin position="332"/>
        <end position="346"/>
    </location>
</feature>
<comment type="caution">
    <text evidence="5">The sequence shown here is derived from an EMBL/GenBank/DDBJ whole genome shotgun (WGS) entry which is preliminary data.</text>
</comment>
<keyword evidence="3" id="KW-0175">Coiled coil</keyword>
<evidence type="ECO:0000313" key="5">
    <source>
        <dbReference type="EMBL" id="KAJ3047720.1"/>
    </source>
</evidence>
<keyword evidence="2" id="KW-0539">Nucleus</keyword>
<evidence type="ECO:0000313" key="6">
    <source>
        <dbReference type="Proteomes" id="UP001212841"/>
    </source>
</evidence>
<proteinExistence type="predicted"/>
<dbReference type="PROSITE" id="PS51542">
    <property type="entry name" value="FYRN"/>
    <property type="match status" value="1"/>
</dbReference>
<dbReference type="PANTHER" id="PTHR22715:SF0">
    <property type="entry name" value="TRANSFORMING GROWTH FACTOR BETA REGULATOR 1"/>
    <property type="match status" value="1"/>
</dbReference>
<sequence>MAPTEEKYKMLKRKLKEVLEDNDRLNTKLKKSKVKLGFLRREKDLLLDRLTKYEMPDSSEDDSDSLSSSGSDSDASSVSSDERSRYSRTPAQYQAPRSLHPNHWQGYSAYGSGTSTPVSGADLKAPTSKRSTGKKPVTKRAPVVTKTRKIQQVPMNDNGVPILPVQIGIITVHALGQIVTDRDNFHNERYIYPVGYTSSRMYQSITDPNGQTSYRCSVSDGGDGPRFHVVPEDAPDRGVEAQSATGAWTAIIKAANLIRNRDHSNSASGPDYFGFSHPTIAACIQALPGARDCKNYVWQNFEVIKGRGTKRVNRNLDDKPAESTPPPASKETNGVNGGTSSTGSPNDKLEVPTEVVGDGASSDMQVDRWENGSAVDEGGSVAGSRYTSPLEEMEDAEGRNGVGSGSEMGDDA</sequence>